<dbReference type="EMBL" id="GEDG01022577">
    <property type="protein sequence ID" value="JAP17400.1"/>
    <property type="molecule type" value="Transcribed_RNA"/>
</dbReference>
<protein>
    <submittedName>
        <fullName evidence="1">Putative ovule protein</fullName>
    </submittedName>
</protein>
<proteinExistence type="predicted"/>
<name>A0A0V0HB06_SOLCH</name>
<evidence type="ECO:0000313" key="1">
    <source>
        <dbReference type="EMBL" id="JAP17400.1"/>
    </source>
</evidence>
<accession>A0A0V0HB06</accession>
<sequence length="131" mass="15552">MQLEINPTEENRSSLRKAEAELKRYLHMEEDYWKKKAGMRWFQEGDINTKFFHAYVKGRRRKLQILKIKSRQGDDITSTQNIGEEAVHVFKEQFMENNNPTDFSMLDIIPKLVSDEQNEDMGKLPTEDEVK</sequence>
<reference evidence="1" key="1">
    <citation type="submission" date="2015-12" db="EMBL/GenBank/DDBJ databases">
        <title>Gene expression during late stages of embryo sac development: a critical building block for successful pollen-pistil interactions.</title>
        <authorList>
            <person name="Liu Y."/>
            <person name="Joly V."/>
            <person name="Sabar M."/>
            <person name="Matton D.P."/>
        </authorList>
    </citation>
    <scope>NUCLEOTIDE SEQUENCE</scope>
</reference>
<organism evidence="1">
    <name type="scientific">Solanum chacoense</name>
    <name type="common">Chaco potato</name>
    <dbReference type="NCBI Taxonomy" id="4108"/>
    <lineage>
        <taxon>Eukaryota</taxon>
        <taxon>Viridiplantae</taxon>
        <taxon>Streptophyta</taxon>
        <taxon>Embryophyta</taxon>
        <taxon>Tracheophyta</taxon>
        <taxon>Spermatophyta</taxon>
        <taxon>Magnoliopsida</taxon>
        <taxon>eudicotyledons</taxon>
        <taxon>Gunneridae</taxon>
        <taxon>Pentapetalae</taxon>
        <taxon>asterids</taxon>
        <taxon>lamiids</taxon>
        <taxon>Solanales</taxon>
        <taxon>Solanaceae</taxon>
        <taxon>Solanoideae</taxon>
        <taxon>Solaneae</taxon>
        <taxon>Solanum</taxon>
    </lineage>
</organism>
<dbReference type="AlphaFoldDB" id="A0A0V0HB06"/>